<dbReference type="GO" id="GO:0006071">
    <property type="term" value="P:glycerol metabolic process"/>
    <property type="evidence" value="ECO:0007669"/>
    <property type="project" value="TreeGrafter"/>
</dbReference>
<gene>
    <name evidence="7" type="ORF">TCIL3000_0_55180</name>
</gene>
<dbReference type="Gene3D" id="3.30.420.40">
    <property type="match status" value="1"/>
</dbReference>
<feature type="domain" description="Carbohydrate kinase FGGY C-terminal" evidence="6">
    <location>
        <begin position="18"/>
        <end position="136"/>
    </location>
</feature>
<dbReference type="Pfam" id="PF02782">
    <property type="entry name" value="FGGY_C"/>
    <property type="match status" value="1"/>
</dbReference>
<keyword evidence="4" id="KW-0418">Kinase</keyword>
<dbReference type="InterPro" id="IPR018483">
    <property type="entry name" value="Carb_kinase_FGGY_CS"/>
</dbReference>
<dbReference type="InterPro" id="IPR018485">
    <property type="entry name" value="FGGY_C"/>
</dbReference>
<dbReference type="GO" id="GO:0005739">
    <property type="term" value="C:mitochondrion"/>
    <property type="evidence" value="ECO:0007669"/>
    <property type="project" value="TreeGrafter"/>
</dbReference>
<dbReference type="GO" id="GO:0006641">
    <property type="term" value="P:triglyceride metabolic process"/>
    <property type="evidence" value="ECO:0007669"/>
    <property type="project" value="TreeGrafter"/>
</dbReference>
<dbReference type="GO" id="GO:0046167">
    <property type="term" value="P:glycerol-3-phosphate biosynthetic process"/>
    <property type="evidence" value="ECO:0007669"/>
    <property type="project" value="TreeGrafter"/>
</dbReference>
<dbReference type="GO" id="GO:0005524">
    <property type="term" value="F:ATP binding"/>
    <property type="evidence" value="ECO:0007669"/>
    <property type="project" value="UniProtKB-KW"/>
</dbReference>
<evidence type="ECO:0000256" key="1">
    <source>
        <dbReference type="ARBA" id="ARBA00009156"/>
    </source>
</evidence>
<dbReference type="PROSITE" id="PS00445">
    <property type="entry name" value="FGGY_KINASES_2"/>
    <property type="match status" value="1"/>
</dbReference>
<evidence type="ECO:0000313" key="7">
    <source>
        <dbReference type="EMBL" id="CCD14950.1"/>
    </source>
</evidence>
<evidence type="ECO:0000256" key="5">
    <source>
        <dbReference type="ARBA" id="ARBA00022840"/>
    </source>
</evidence>
<dbReference type="VEuPathDB" id="TriTrypDB:TcIL3000_0_55180"/>
<keyword evidence="8" id="KW-1185">Reference proteome</keyword>
<dbReference type="InterPro" id="IPR043129">
    <property type="entry name" value="ATPase_NBD"/>
</dbReference>
<evidence type="ECO:0000259" key="6">
    <source>
        <dbReference type="Pfam" id="PF02782"/>
    </source>
</evidence>
<dbReference type="AlphaFoldDB" id="F9WCF7"/>
<evidence type="ECO:0000256" key="4">
    <source>
        <dbReference type="ARBA" id="ARBA00022777"/>
    </source>
</evidence>
<sequence length="186" mass="20038">MRRNMNLFGHISECEKLARSVPGTQGVVFVPAFSGLLAPYWDPSARGTIVGMTLKTTRAHIIRAALQAIALQLNDVVGSMKRDAGLSLTSLRVDGGLTKNGLLMEIQSNLLGVDILVPSMHETTALGAALCAGLAAGVWSSLDEVKAVSLRENSWRTVSPTGSPKERAEMIAEWKEALKRTKWAKL</sequence>
<dbReference type="OMA" id="FMLMNIG"/>
<name>F9WCF7_TRYCI</name>
<evidence type="ECO:0000256" key="2">
    <source>
        <dbReference type="ARBA" id="ARBA00022679"/>
    </source>
</evidence>
<keyword evidence="5" id="KW-0067">ATP-binding</keyword>
<dbReference type="EMBL" id="CAEQ01001715">
    <property type="protein sequence ID" value="CCD14950.1"/>
    <property type="molecule type" value="Genomic_DNA"/>
</dbReference>
<dbReference type="SUPFAM" id="SSF53067">
    <property type="entry name" value="Actin-like ATPase domain"/>
    <property type="match status" value="1"/>
</dbReference>
<reference evidence="8" key="1">
    <citation type="submission" date="2011-07" db="EMBL/GenBank/DDBJ databases">
        <title>Divergent evolution of antigenic variation in African trypanosomes.</title>
        <authorList>
            <person name="Jackson A.P."/>
            <person name="Berry A."/>
            <person name="Allison H.C."/>
            <person name="Burton P."/>
            <person name="Anderson J."/>
            <person name="Aslett M."/>
            <person name="Brown R."/>
            <person name="Corton N."/>
            <person name="Harris D."/>
            <person name="Hauser H."/>
            <person name="Gamble J."/>
            <person name="Gilderthorp R."/>
            <person name="McQuillan J."/>
            <person name="Quail M.A."/>
            <person name="Sanders M."/>
            <person name="Van Tonder A."/>
            <person name="Ginger M.L."/>
            <person name="Donelson J.E."/>
            <person name="Field M.C."/>
            <person name="Barry J.D."/>
            <person name="Berriman M."/>
            <person name="Hertz-Fowler C."/>
        </authorList>
    </citation>
    <scope>NUCLEOTIDE SEQUENCE [LARGE SCALE GENOMIC DNA]</scope>
    <source>
        <strain evidence="8">IL3000</strain>
    </source>
</reference>
<dbReference type="PANTHER" id="PTHR10196">
    <property type="entry name" value="SUGAR KINASE"/>
    <property type="match status" value="1"/>
</dbReference>
<keyword evidence="2" id="KW-0808">Transferase</keyword>
<keyword evidence="3" id="KW-0547">Nucleotide-binding</keyword>
<dbReference type="GO" id="GO:0004370">
    <property type="term" value="F:glycerol kinase activity"/>
    <property type="evidence" value="ECO:0007669"/>
    <property type="project" value="TreeGrafter"/>
</dbReference>
<dbReference type="PANTHER" id="PTHR10196:SF69">
    <property type="entry name" value="GLYCEROL KINASE"/>
    <property type="match status" value="1"/>
</dbReference>
<proteinExistence type="inferred from homology"/>
<organism evidence="7 8">
    <name type="scientific">Trypanosoma congolense (strain IL3000)</name>
    <dbReference type="NCBI Taxonomy" id="1068625"/>
    <lineage>
        <taxon>Eukaryota</taxon>
        <taxon>Discoba</taxon>
        <taxon>Euglenozoa</taxon>
        <taxon>Kinetoplastea</taxon>
        <taxon>Metakinetoplastina</taxon>
        <taxon>Trypanosomatida</taxon>
        <taxon>Trypanosomatidae</taxon>
        <taxon>Trypanosoma</taxon>
        <taxon>Nannomonas</taxon>
    </lineage>
</organism>
<comment type="caution">
    <text evidence="7">The sequence shown here is derived from an EMBL/GenBank/DDBJ whole genome shotgun (WGS) entry which is preliminary data.</text>
</comment>
<evidence type="ECO:0000313" key="8">
    <source>
        <dbReference type="Proteomes" id="UP000000702"/>
    </source>
</evidence>
<reference evidence="7 8" key="2">
    <citation type="journal article" date="2012" name="Proc. Natl. Acad. Sci. U.S.A.">
        <title>Antigenic diversity is generated by distinct evolutionary mechanisms in African trypanosome species.</title>
        <authorList>
            <person name="Jackson A.P."/>
            <person name="Berry A."/>
            <person name="Aslett M."/>
            <person name="Allison H.C."/>
            <person name="Burton P."/>
            <person name="Vavrova-Anderson J."/>
            <person name="Brown R."/>
            <person name="Browne H."/>
            <person name="Corton N."/>
            <person name="Hauser H."/>
            <person name="Gamble J."/>
            <person name="Gilderthorp R."/>
            <person name="Marcello L."/>
            <person name="McQuillan J."/>
            <person name="Otto T.D."/>
            <person name="Quail M.A."/>
            <person name="Sanders M.J."/>
            <person name="van Tonder A."/>
            <person name="Ginger M.L."/>
            <person name="Field M.C."/>
            <person name="Barry J.D."/>
            <person name="Hertz-Fowler C."/>
            <person name="Berriman M."/>
        </authorList>
    </citation>
    <scope>NUCLEOTIDE SEQUENCE [LARGE SCALE GENOMIC DNA]</scope>
    <source>
        <strain evidence="7 8">IL3000</strain>
    </source>
</reference>
<comment type="similarity">
    <text evidence="1">Belongs to the FGGY kinase family.</text>
</comment>
<accession>F9WCF7</accession>
<evidence type="ECO:0000256" key="3">
    <source>
        <dbReference type="ARBA" id="ARBA00022741"/>
    </source>
</evidence>
<dbReference type="Proteomes" id="UP000000702">
    <property type="component" value="Unassembled WGS sequence"/>
</dbReference>
<protein>
    <submittedName>
        <fullName evidence="7">WGS project CAEQ00000000 data, annotated contig 2225</fullName>
    </submittedName>
</protein>